<evidence type="ECO:0000313" key="1">
    <source>
        <dbReference type="EMBL" id="CRZ07378.1"/>
    </source>
</evidence>
<dbReference type="EMBL" id="HACM01006936">
    <property type="protein sequence ID" value="CRZ07378.1"/>
    <property type="molecule type" value="Transcribed_RNA"/>
</dbReference>
<dbReference type="EMBL" id="HACM01006932">
    <property type="protein sequence ID" value="CRZ07374.1"/>
    <property type="molecule type" value="Transcribed_RNA"/>
</dbReference>
<name>A0A0H5QZI5_9EUKA</name>
<proteinExistence type="predicted"/>
<dbReference type="AlphaFoldDB" id="A0A0H5QZI5"/>
<accession>A0A0H5QZI5</accession>
<protein>
    <submittedName>
        <fullName evidence="1">Uncharacterized protein</fullName>
    </submittedName>
</protein>
<sequence length="110" mass="12197">MQTDEVYVWDSRTVAHTAVKIGDGTGERSAIACTLMIVHPNVELLPPITSPPAETLCYTKRFLEIVTKSNPSTAESVLADMGYHRLCDVKPQPGISRLREFVRRKIVGKS</sequence>
<reference evidence="1" key="1">
    <citation type="submission" date="2015-04" db="EMBL/GenBank/DDBJ databases">
        <title>The genome sequence of the plant pathogenic Rhizarian Plasmodiophora brassicae reveals insights in its biotrophic life cycle and the origin of chitin synthesis.</title>
        <authorList>
            <person name="Schwelm A."/>
            <person name="Fogelqvist J."/>
            <person name="Knaust A."/>
            <person name="Julke S."/>
            <person name="Lilja T."/>
            <person name="Dhandapani V."/>
            <person name="Bonilla-Rosso G."/>
            <person name="Karlsson M."/>
            <person name="Shevchenko A."/>
            <person name="Choi S.R."/>
            <person name="Kim H.G."/>
            <person name="Park J.Y."/>
            <person name="Lim Y.P."/>
            <person name="Ludwig-Muller J."/>
            <person name="Dixelius C."/>
        </authorList>
    </citation>
    <scope>NUCLEOTIDE SEQUENCE</scope>
    <source>
        <tissue evidence="1">Potato root galls</tissue>
    </source>
</reference>
<organism evidence="1">
    <name type="scientific">Spongospora subterranea</name>
    <dbReference type="NCBI Taxonomy" id="70186"/>
    <lineage>
        <taxon>Eukaryota</taxon>
        <taxon>Sar</taxon>
        <taxon>Rhizaria</taxon>
        <taxon>Endomyxa</taxon>
        <taxon>Phytomyxea</taxon>
        <taxon>Plasmodiophorida</taxon>
        <taxon>Plasmodiophoridae</taxon>
        <taxon>Spongospora</taxon>
    </lineage>
</organism>